<protein>
    <submittedName>
        <fullName evidence="1">Multifunctional fatty acid oxidation complex subunit alpha</fullName>
    </submittedName>
</protein>
<proteinExistence type="predicted"/>
<name>A0A5C1ALK8_9BACT</name>
<gene>
    <name evidence="1" type="ORF">PX52LOC_06087</name>
</gene>
<accession>A0A5C1ALK8</accession>
<dbReference type="GO" id="GO:0016509">
    <property type="term" value="F:long-chain (3S)-3-hydroxyacyl-CoA dehydrogenase (NAD+) activity"/>
    <property type="evidence" value="ECO:0007669"/>
    <property type="project" value="TreeGrafter"/>
</dbReference>
<dbReference type="GO" id="GO:0006635">
    <property type="term" value="P:fatty acid beta-oxidation"/>
    <property type="evidence" value="ECO:0007669"/>
    <property type="project" value="TreeGrafter"/>
</dbReference>
<dbReference type="KEGG" id="lrs:PX52LOC_06087"/>
<dbReference type="PANTHER" id="PTHR43612:SF3">
    <property type="entry name" value="TRIFUNCTIONAL ENZYME SUBUNIT ALPHA, MITOCHONDRIAL"/>
    <property type="match status" value="1"/>
</dbReference>
<reference evidence="2" key="1">
    <citation type="submission" date="2019-08" db="EMBL/GenBank/DDBJ databases">
        <title>Limnoglobus roseus gen. nov., sp. nov., a novel freshwater planctomycete with a giant genome from the family Gemmataceae.</title>
        <authorList>
            <person name="Kulichevskaya I.S."/>
            <person name="Naumoff D.G."/>
            <person name="Miroshnikov K."/>
            <person name="Ivanova A."/>
            <person name="Philippov D.A."/>
            <person name="Hakobyan A."/>
            <person name="Rijpstra I.C."/>
            <person name="Sinninghe Damste J.S."/>
            <person name="Liesack W."/>
            <person name="Dedysh S.N."/>
        </authorList>
    </citation>
    <scope>NUCLEOTIDE SEQUENCE [LARGE SCALE GENOMIC DNA]</scope>
    <source>
        <strain evidence="2">PX52</strain>
    </source>
</reference>
<dbReference type="RefSeq" id="WP_149113475.1">
    <property type="nucleotide sequence ID" value="NZ_CP042425.1"/>
</dbReference>
<dbReference type="PANTHER" id="PTHR43612">
    <property type="entry name" value="TRIFUNCTIONAL ENZYME SUBUNIT ALPHA"/>
    <property type="match status" value="1"/>
</dbReference>
<sequence>MADSSIRLKIRDDRFATITFDSAGRSTNLLTLDVWRDFEKALLLLERQTEIRGVILKSGKADVFIAGADLKLLADAAPQDPRVKAVLDLGRRVLLQLEALPFPTCAIIDGPALGGGLEVALACDVLLLGSNRKVEVGLPEVNFGLIPGWGGTQRLPRVVGLPVAADLLTTGRTLNAMQAAEVELGIGPINSDDLFPSAMKVLLIDGWPAVRRQKQEWVPAAARGEFRPASLNLSLAAREALTTMIAGAELTLEQALAREAECFLRLAGSTESRKLIANFFAARQPAFNHSQDRA</sequence>
<dbReference type="InterPro" id="IPR001753">
    <property type="entry name" value="Enoyl-CoA_hydra/iso"/>
</dbReference>
<dbReference type="CDD" id="cd06558">
    <property type="entry name" value="crotonase-like"/>
    <property type="match status" value="1"/>
</dbReference>
<dbReference type="GO" id="GO:0004300">
    <property type="term" value="F:enoyl-CoA hydratase activity"/>
    <property type="evidence" value="ECO:0007669"/>
    <property type="project" value="TreeGrafter"/>
</dbReference>
<dbReference type="InterPro" id="IPR029045">
    <property type="entry name" value="ClpP/crotonase-like_dom_sf"/>
</dbReference>
<dbReference type="Pfam" id="PF00378">
    <property type="entry name" value="ECH_1"/>
    <property type="match status" value="1"/>
</dbReference>
<dbReference type="SUPFAM" id="SSF52096">
    <property type="entry name" value="ClpP/crotonase"/>
    <property type="match status" value="1"/>
</dbReference>
<dbReference type="EMBL" id="CP042425">
    <property type="protein sequence ID" value="QEL19033.1"/>
    <property type="molecule type" value="Genomic_DNA"/>
</dbReference>
<dbReference type="InterPro" id="IPR050136">
    <property type="entry name" value="FA_oxidation_alpha_subunit"/>
</dbReference>
<evidence type="ECO:0000313" key="2">
    <source>
        <dbReference type="Proteomes" id="UP000324974"/>
    </source>
</evidence>
<dbReference type="AlphaFoldDB" id="A0A5C1ALK8"/>
<dbReference type="OrthoDB" id="9771883at2"/>
<dbReference type="Proteomes" id="UP000324974">
    <property type="component" value="Chromosome"/>
</dbReference>
<dbReference type="Gene3D" id="3.90.226.10">
    <property type="entry name" value="2-enoyl-CoA Hydratase, Chain A, domain 1"/>
    <property type="match status" value="1"/>
</dbReference>
<evidence type="ECO:0000313" key="1">
    <source>
        <dbReference type="EMBL" id="QEL19033.1"/>
    </source>
</evidence>
<keyword evidence="2" id="KW-1185">Reference proteome</keyword>
<organism evidence="1 2">
    <name type="scientific">Limnoglobus roseus</name>
    <dbReference type="NCBI Taxonomy" id="2598579"/>
    <lineage>
        <taxon>Bacteria</taxon>
        <taxon>Pseudomonadati</taxon>
        <taxon>Planctomycetota</taxon>
        <taxon>Planctomycetia</taxon>
        <taxon>Gemmatales</taxon>
        <taxon>Gemmataceae</taxon>
        <taxon>Limnoglobus</taxon>
    </lineage>
</organism>